<gene>
    <name evidence="8" type="primary">proB</name>
    <name evidence="10" type="ORF">A2Y75_01400</name>
</gene>
<feature type="binding site" evidence="8">
    <location>
        <begin position="174"/>
        <end position="175"/>
    </location>
    <ligand>
        <name>ATP</name>
        <dbReference type="ChEBI" id="CHEBI:30616"/>
    </ligand>
</feature>
<keyword evidence="6 8" id="KW-0418">Kinase</keyword>
<proteinExistence type="inferred from homology"/>
<reference evidence="10 11" key="1">
    <citation type="journal article" date="2016" name="Nat. Commun.">
        <title>Thousands of microbial genomes shed light on interconnected biogeochemical processes in an aquifer system.</title>
        <authorList>
            <person name="Anantharaman K."/>
            <person name="Brown C.T."/>
            <person name="Hug L.A."/>
            <person name="Sharon I."/>
            <person name="Castelle C.J."/>
            <person name="Probst A.J."/>
            <person name="Thomas B.C."/>
            <person name="Singh A."/>
            <person name="Wilkins M.J."/>
            <person name="Karaoz U."/>
            <person name="Brodie E.L."/>
            <person name="Williams K.H."/>
            <person name="Hubbard S.S."/>
            <person name="Banfield J.F."/>
        </authorList>
    </citation>
    <scope>NUCLEOTIDE SEQUENCE [LARGE SCALE GENOMIC DNA]</scope>
</reference>
<dbReference type="InterPro" id="IPR015947">
    <property type="entry name" value="PUA-like_sf"/>
</dbReference>
<dbReference type="SMART" id="SM00359">
    <property type="entry name" value="PUA"/>
    <property type="match status" value="1"/>
</dbReference>
<keyword evidence="1 8" id="KW-0963">Cytoplasm</keyword>
<dbReference type="InterPro" id="IPR011529">
    <property type="entry name" value="Glu_5kinase"/>
</dbReference>
<comment type="similarity">
    <text evidence="8">Belongs to the glutamate 5-kinase family.</text>
</comment>
<dbReference type="CDD" id="cd04242">
    <property type="entry name" value="AAK_G5K_ProB"/>
    <property type="match status" value="1"/>
</dbReference>
<dbReference type="PRINTS" id="PR00474">
    <property type="entry name" value="GLU5KINASE"/>
</dbReference>
<comment type="function">
    <text evidence="8">Catalyzes the transfer of a phosphate group to glutamate to form L-glutamate 5-phosphate.</text>
</comment>
<dbReference type="InterPro" id="IPR001057">
    <property type="entry name" value="Glu/AcGlu_kinase"/>
</dbReference>
<dbReference type="InterPro" id="IPR041739">
    <property type="entry name" value="G5K_ProB"/>
</dbReference>
<comment type="subcellular location">
    <subcellularLocation>
        <location evidence="8">Cytoplasm</location>
    </subcellularLocation>
</comment>
<evidence type="ECO:0000313" key="10">
    <source>
        <dbReference type="EMBL" id="OFW59617.1"/>
    </source>
</evidence>
<dbReference type="EC" id="2.7.2.11" evidence="8"/>
<dbReference type="NCBIfam" id="TIGR01027">
    <property type="entry name" value="proB"/>
    <property type="match status" value="1"/>
</dbReference>
<dbReference type="GO" id="GO:0005524">
    <property type="term" value="F:ATP binding"/>
    <property type="evidence" value="ECO:0007669"/>
    <property type="project" value="UniProtKB-KW"/>
</dbReference>
<dbReference type="InterPro" id="IPR002478">
    <property type="entry name" value="PUA"/>
</dbReference>
<feature type="binding site" evidence="8">
    <location>
        <position position="154"/>
    </location>
    <ligand>
        <name>substrate</name>
    </ligand>
</feature>
<dbReference type="InterPro" id="IPR036393">
    <property type="entry name" value="AceGlu_kinase-like_sf"/>
</dbReference>
<comment type="caution">
    <text evidence="10">The sequence shown here is derived from an EMBL/GenBank/DDBJ whole genome shotgun (WGS) entry which is preliminary data.</text>
</comment>
<dbReference type="InterPro" id="IPR005715">
    <property type="entry name" value="Glu_5kinase/COase_Synthase"/>
</dbReference>
<dbReference type="GO" id="GO:0004349">
    <property type="term" value="F:glutamate 5-kinase activity"/>
    <property type="evidence" value="ECO:0007669"/>
    <property type="project" value="UniProtKB-UniRule"/>
</dbReference>
<evidence type="ECO:0000256" key="7">
    <source>
        <dbReference type="ARBA" id="ARBA00022840"/>
    </source>
</evidence>
<dbReference type="UniPathway" id="UPA00098">
    <property type="reaction ID" value="UER00359"/>
</dbReference>
<dbReference type="GO" id="GO:0003723">
    <property type="term" value="F:RNA binding"/>
    <property type="evidence" value="ECO:0007669"/>
    <property type="project" value="InterPro"/>
</dbReference>
<evidence type="ECO:0000256" key="2">
    <source>
        <dbReference type="ARBA" id="ARBA00022605"/>
    </source>
</evidence>
<dbReference type="HAMAP" id="MF_00456">
    <property type="entry name" value="ProB"/>
    <property type="match status" value="1"/>
</dbReference>
<dbReference type="SUPFAM" id="SSF53633">
    <property type="entry name" value="Carbamate kinase-like"/>
    <property type="match status" value="1"/>
</dbReference>
<comment type="caution">
    <text evidence="8">Lacks conserved residue(s) required for the propagation of feature annotation.</text>
</comment>
<evidence type="ECO:0000256" key="1">
    <source>
        <dbReference type="ARBA" id="ARBA00022490"/>
    </source>
</evidence>
<protein>
    <recommendedName>
        <fullName evidence="8">Glutamate 5-kinase</fullName>
        <ecNumber evidence="8">2.7.2.11</ecNumber>
    </recommendedName>
    <alternativeName>
        <fullName evidence="8">Gamma-glutamyl kinase</fullName>
        <shortName evidence="8">GK</shortName>
    </alternativeName>
</protein>
<dbReference type="Gene3D" id="3.40.1160.10">
    <property type="entry name" value="Acetylglutamate kinase-like"/>
    <property type="match status" value="2"/>
</dbReference>
<comment type="catalytic activity">
    <reaction evidence="8">
        <text>L-glutamate + ATP = L-glutamyl 5-phosphate + ADP</text>
        <dbReference type="Rhea" id="RHEA:14877"/>
        <dbReference type="ChEBI" id="CHEBI:29985"/>
        <dbReference type="ChEBI" id="CHEBI:30616"/>
        <dbReference type="ChEBI" id="CHEBI:58274"/>
        <dbReference type="ChEBI" id="CHEBI:456216"/>
        <dbReference type="EC" id="2.7.2.11"/>
    </reaction>
</comment>
<comment type="pathway">
    <text evidence="8">Amino-acid biosynthesis; L-proline biosynthesis; L-glutamate 5-semialdehyde from L-glutamate: step 1/2.</text>
</comment>
<accession>A0A1F2WS04</accession>
<sequence>MSEKRRLRAKRVVVKVGTYTISDESGRLDRAQITEIVSQIADQRDKGLEIILVSSGAIAAGVEMLGLPERPQDIPSLQAASSVGQGLLLQLYTGLFQKKNILVGQILFTQYDFAHREQYLNARNTFARLLDQAVVPLVNENDTVAVEEIRFGDNDRLAALVAVLTEADLMVMLSDVKGLYTADPKRDKSARLISEVEKITPAMIKTAGKSMEEHSSGGMTAKLEAASIATASGVGVVIAPGRESDVLARVLRGNKVGTYFRPGHKKLRGHKHWIAHGARPRGTIVIDAGARQALLHGGKSLLPAGVLDCRGNFGPGDAVEVVDEKGKRIARGLCSLSMSDLERVKGLHTTEAGRRLKGDPSEEVIHRDYMVILDRSSED</sequence>
<dbReference type="InterPro" id="IPR001048">
    <property type="entry name" value="Asp/Glu/Uridylate_kinase"/>
</dbReference>
<keyword evidence="2 8" id="KW-0028">Amino-acid biosynthesis</keyword>
<dbReference type="InterPro" id="IPR036974">
    <property type="entry name" value="PUA_sf"/>
</dbReference>
<dbReference type="Pfam" id="PF01472">
    <property type="entry name" value="PUA"/>
    <property type="match status" value="1"/>
</dbReference>
<evidence type="ECO:0000256" key="8">
    <source>
        <dbReference type="HAMAP-Rule" id="MF_00456"/>
    </source>
</evidence>
<feature type="domain" description="PUA" evidence="9">
    <location>
        <begin position="282"/>
        <end position="365"/>
    </location>
</feature>
<evidence type="ECO:0000256" key="4">
    <source>
        <dbReference type="ARBA" id="ARBA00022679"/>
    </source>
</evidence>
<dbReference type="Proteomes" id="UP000177876">
    <property type="component" value="Unassembled WGS sequence"/>
</dbReference>
<dbReference type="CDD" id="cd21157">
    <property type="entry name" value="PUA_G5K"/>
    <property type="match status" value="1"/>
</dbReference>
<organism evidence="10 11">
    <name type="scientific">Candidatus Solincola sediminis</name>
    <dbReference type="NCBI Taxonomy" id="1797199"/>
    <lineage>
        <taxon>Bacteria</taxon>
        <taxon>Bacillati</taxon>
        <taxon>Actinomycetota</taxon>
        <taxon>Candidatus Geothermincolia</taxon>
        <taxon>Candidatus Geothermincolales</taxon>
        <taxon>Candidatus Geothermincolaceae</taxon>
        <taxon>Candidatus Solincola</taxon>
    </lineage>
</organism>
<keyword evidence="3 8" id="KW-0641">Proline biosynthesis</keyword>
<dbReference type="Pfam" id="PF00696">
    <property type="entry name" value="AA_kinase"/>
    <property type="match status" value="1"/>
</dbReference>
<evidence type="ECO:0000259" key="9">
    <source>
        <dbReference type="SMART" id="SM00359"/>
    </source>
</evidence>
<evidence type="ECO:0000256" key="3">
    <source>
        <dbReference type="ARBA" id="ARBA00022650"/>
    </source>
</evidence>
<name>A0A1F2WS04_9ACTN</name>
<evidence type="ECO:0000256" key="6">
    <source>
        <dbReference type="ARBA" id="ARBA00022777"/>
    </source>
</evidence>
<feature type="binding site" evidence="8">
    <location>
        <position position="55"/>
    </location>
    <ligand>
        <name>substrate</name>
    </ligand>
</feature>
<dbReference type="AlphaFoldDB" id="A0A1F2WS04"/>
<dbReference type="FunFam" id="3.40.1160.10:FF:000018">
    <property type="entry name" value="Glutamate 5-kinase"/>
    <property type="match status" value="1"/>
</dbReference>
<keyword evidence="7 8" id="KW-0067">ATP-binding</keyword>
<feature type="binding site" evidence="8">
    <location>
        <position position="15"/>
    </location>
    <ligand>
        <name>ATP</name>
        <dbReference type="ChEBI" id="CHEBI:30616"/>
    </ligand>
</feature>
<dbReference type="STRING" id="1797197.A2Y75_01400"/>
<dbReference type="PANTHER" id="PTHR43654">
    <property type="entry name" value="GLUTAMATE 5-KINASE"/>
    <property type="match status" value="1"/>
</dbReference>
<evidence type="ECO:0000256" key="5">
    <source>
        <dbReference type="ARBA" id="ARBA00022741"/>
    </source>
</evidence>
<feature type="binding site" evidence="8">
    <location>
        <position position="142"/>
    </location>
    <ligand>
        <name>substrate</name>
    </ligand>
</feature>
<evidence type="ECO:0000313" key="11">
    <source>
        <dbReference type="Proteomes" id="UP000177876"/>
    </source>
</evidence>
<dbReference type="PANTHER" id="PTHR43654:SF1">
    <property type="entry name" value="ISOPENTENYL PHOSPHATE KINASE"/>
    <property type="match status" value="1"/>
</dbReference>
<keyword evidence="4 8" id="KW-0808">Transferase</keyword>
<keyword evidence="5 8" id="KW-0547">Nucleotide-binding</keyword>
<dbReference type="PROSITE" id="PS50890">
    <property type="entry name" value="PUA"/>
    <property type="match status" value="1"/>
</dbReference>
<dbReference type="GO" id="GO:0055129">
    <property type="term" value="P:L-proline biosynthetic process"/>
    <property type="evidence" value="ECO:0007669"/>
    <property type="project" value="UniProtKB-UniRule"/>
</dbReference>
<dbReference type="PIRSF" id="PIRSF000729">
    <property type="entry name" value="GK"/>
    <property type="match status" value="1"/>
</dbReference>
<dbReference type="SUPFAM" id="SSF88697">
    <property type="entry name" value="PUA domain-like"/>
    <property type="match status" value="1"/>
</dbReference>
<dbReference type="GO" id="GO:0005829">
    <property type="term" value="C:cytosol"/>
    <property type="evidence" value="ECO:0007669"/>
    <property type="project" value="TreeGrafter"/>
</dbReference>
<dbReference type="EMBL" id="MELK01000013">
    <property type="protein sequence ID" value="OFW59617.1"/>
    <property type="molecule type" value="Genomic_DNA"/>
</dbReference>
<dbReference type="Gene3D" id="2.30.130.10">
    <property type="entry name" value="PUA domain"/>
    <property type="match status" value="1"/>
</dbReference>